<dbReference type="Gene3D" id="3.40.1350.10">
    <property type="match status" value="1"/>
</dbReference>
<dbReference type="InterPro" id="IPR011856">
    <property type="entry name" value="tRNA_endonuc-like_dom_sf"/>
</dbReference>
<dbReference type="InterPro" id="IPR011335">
    <property type="entry name" value="Restrct_endonuc-II-like"/>
</dbReference>
<organism evidence="1 2">
    <name type="scientific">Blastochloris viridis</name>
    <name type="common">Rhodopseudomonas viridis</name>
    <dbReference type="NCBI Taxonomy" id="1079"/>
    <lineage>
        <taxon>Bacteria</taxon>
        <taxon>Pseudomonadati</taxon>
        <taxon>Pseudomonadota</taxon>
        <taxon>Alphaproteobacteria</taxon>
        <taxon>Hyphomicrobiales</taxon>
        <taxon>Blastochloridaceae</taxon>
        <taxon>Blastochloris</taxon>
    </lineage>
</organism>
<sequence length="127" mass="14473">MLRVMMQSLPLLSRLAKRLPVHVRGALAEKAALVSYLIRGFTPLTVSQHLAQTDLTLRRGNLILLVEVKYRTTRERGHLALTPAQKARLNRQARSVAARYPACTVRLEVCLLFPHWPFQQRIPLQDA</sequence>
<dbReference type="EMBL" id="VAFM01000002">
    <property type="protein sequence ID" value="TKW60910.1"/>
    <property type="molecule type" value="Genomic_DNA"/>
</dbReference>
<protein>
    <submittedName>
        <fullName evidence="1">Uncharacterized protein</fullName>
    </submittedName>
</protein>
<comment type="caution">
    <text evidence="1">The sequence shown here is derived from an EMBL/GenBank/DDBJ whole genome shotgun (WGS) entry which is preliminary data.</text>
</comment>
<proteinExistence type="predicted"/>
<evidence type="ECO:0000313" key="1">
    <source>
        <dbReference type="EMBL" id="TKW60910.1"/>
    </source>
</evidence>
<accession>A0A6N4RCV8</accession>
<gene>
    <name evidence="1" type="ORF">DI628_08475</name>
</gene>
<reference evidence="1 2" key="1">
    <citation type="journal article" date="2017" name="Nat. Commun.">
        <title>In situ click chemistry generation of cyclooxygenase-2 inhibitors.</title>
        <authorList>
            <person name="Bhardwaj A."/>
            <person name="Kaur J."/>
            <person name="Wuest M."/>
            <person name="Wuest F."/>
        </authorList>
    </citation>
    <scope>NUCLEOTIDE SEQUENCE [LARGE SCALE GENOMIC DNA]</scope>
    <source>
        <strain evidence="1">S2_018_000_R2_106</strain>
    </source>
</reference>
<evidence type="ECO:0000313" key="2">
    <source>
        <dbReference type="Proteomes" id="UP000320948"/>
    </source>
</evidence>
<dbReference type="Proteomes" id="UP000320948">
    <property type="component" value="Unassembled WGS sequence"/>
</dbReference>
<dbReference type="SUPFAM" id="SSF52980">
    <property type="entry name" value="Restriction endonuclease-like"/>
    <property type="match status" value="1"/>
</dbReference>
<dbReference type="AlphaFoldDB" id="A0A6N4RCV8"/>
<dbReference type="GO" id="GO:0003676">
    <property type="term" value="F:nucleic acid binding"/>
    <property type="evidence" value="ECO:0007669"/>
    <property type="project" value="InterPro"/>
</dbReference>
<name>A0A6N4RCV8_BLAVI</name>